<feature type="region of interest" description="Disordered" evidence="1">
    <location>
        <begin position="56"/>
        <end position="106"/>
    </location>
</feature>
<feature type="compositionally biased region" description="Basic and acidic residues" evidence="1">
    <location>
        <begin position="69"/>
        <end position="83"/>
    </location>
</feature>
<organism evidence="2 3">
    <name type="scientific">Aspergillus taichungensis</name>
    <dbReference type="NCBI Taxonomy" id="482145"/>
    <lineage>
        <taxon>Eukaryota</taxon>
        <taxon>Fungi</taxon>
        <taxon>Dikarya</taxon>
        <taxon>Ascomycota</taxon>
        <taxon>Pezizomycotina</taxon>
        <taxon>Eurotiomycetes</taxon>
        <taxon>Eurotiomycetidae</taxon>
        <taxon>Eurotiales</taxon>
        <taxon>Aspergillaceae</taxon>
        <taxon>Aspergillus</taxon>
        <taxon>Aspergillus subgen. Circumdati</taxon>
    </lineage>
</organism>
<feature type="compositionally biased region" description="Low complexity" evidence="1">
    <location>
        <begin position="84"/>
        <end position="98"/>
    </location>
</feature>
<proteinExistence type="predicted"/>
<reference evidence="3" key="1">
    <citation type="submission" date="2017-12" db="EMBL/GenBank/DDBJ databases">
        <authorList>
            <consortium name="DOE Joint Genome Institute"/>
            <person name="Mondo S.J."/>
            <person name="Kjaerbolling I."/>
            <person name="Vesth T.C."/>
            <person name="Frisvad J.C."/>
            <person name="Nybo J.L."/>
            <person name="Theobald S."/>
            <person name="Kuo A."/>
            <person name="Bowyer P."/>
            <person name="Matsuda Y."/>
            <person name="Lyhne E.K."/>
            <person name="Kogle M.E."/>
            <person name="Clum A."/>
            <person name="Lipzen A."/>
            <person name="Salamov A."/>
            <person name="Ngan C.Y."/>
            <person name="Daum C."/>
            <person name="Chiniquy J."/>
            <person name="Barry K."/>
            <person name="LaButti K."/>
            <person name="Haridas S."/>
            <person name="Simmons B.A."/>
            <person name="Magnuson J.K."/>
            <person name="Mortensen U.H."/>
            <person name="Larsen T.O."/>
            <person name="Grigoriev I.V."/>
            <person name="Baker S.E."/>
            <person name="Andersen M.R."/>
            <person name="Nordberg H.P."/>
            <person name="Cantor M.N."/>
            <person name="Hua S.X."/>
        </authorList>
    </citation>
    <scope>NUCLEOTIDE SEQUENCE [LARGE SCALE GENOMIC DNA]</scope>
    <source>
        <strain evidence="3">IBT 19404</strain>
    </source>
</reference>
<protein>
    <submittedName>
        <fullName evidence="2">Uncharacterized protein</fullName>
    </submittedName>
</protein>
<dbReference type="Proteomes" id="UP000235023">
    <property type="component" value="Unassembled WGS sequence"/>
</dbReference>
<dbReference type="OrthoDB" id="4509707at2759"/>
<accession>A0A2J5I1D7</accession>
<evidence type="ECO:0000313" key="3">
    <source>
        <dbReference type="Proteomes" id="UP000235023"/>
    </source>
</evidence>
<dbReference type="EMBL" id="KZ559517">
    <property type="protein sequence ID" value="PLN83632.1"/>
    <property type="molecule type" value="Genomic_DNA"/>
</dbReference>
<evidence type="ECO:0000256" key="1">
    <source>
        <dbReference type="SAM" id="MobiDB-lite"/>
    </source>
</evidence>
<evidence type="ECO:0000313" key="2">
    <source>
        <dbReference type="EMBL" id="PLN83632.1"/>
    </source>
</evidence>
<name>A0A2J5I1D7_9EURO</name>
<sequence>MGLFCKSTRRRTTPLLYSWSRQRISPRPDIREPNVDTTAAAHVSYRGSTTSRLFPGVRVSATARAGRRGQREEGEPSRYRAEGLAEASESSGSSSGLRSHTRPPRQRRQQNLYAMSGMDDCCSGCDECYVPQRGVHQEAEVACCDGCYSPSFSSPCCYDYCSGRRDDWCPDCEQASTHDRHGSRLDRCCSAGAGCPVDACAYEGGLECAGGCDCSAC</sequence>
<gene>
    <name evidence="2" type="ORF">BDW42DRAFT_164318</name>
</gene>
<dbReference type="AlphaFoldDB" id="A0A2J5I1D7"/>
<keyword evidence="3" id="KW-1185">Reference proteome</keyword>